<feature type="transmembrane region" description="Helical" evidence="1">
    <location>
        <begin position="7"/>
        <end position="26"/>
    </location>
</feature>
<reference evidence="2 3" key="2">
    <citation type="submission" date="2015-03" db="EMBL/GenBank/DDBJ databases">
        <authorList>
            <person name="Chan K.-G."/>
        </authorList>
    </citation>
    <scope>NUCLEOTIDE SEQUENCE [LARGE SCALE GENOMIC DNA]</scope>
    <source>
        <strain evidence="2 3">RB-25</strain>
    </source>
</reference>
<gene>
    <name evidence="2" type="ORF">Z042_10915</name>
</gene>
<keyword evidence="1" id="KW-0472">Membrane</keyword>
<dbReference type="HOGENOM" id="CLU_147998_0_0_6"/>
<accession>W0LCS9</accession>
<evidence type="ECO:0000313" key="3">
    <source>
        <dbReference type="Proteomes" id="UP000019030"/>
    </source>
</evidence>
<proteinExistence type="predicted"/>
<sequence>MKNPLKVVLTIIVVIAGVLTYFWPMVQMQLAGSAHYTEQDKNEYEYYTPDLLKKMPRISERYEFDFYNVAGPGSLVYSVTFYNTKDTGRVSTYLTSLGYMKQGTCSVEGDCWSGKDPTETVIVSAVPKINAVMVQVDNSPQF</sequence>
<keyword evidence="1" id="KW-1133">Transmembrane helix</keyword>
<protein>
    <submittedName>
        <fullName evidence="2">Uncharacterized protein</fullName>
    </submittedName>
</protein>
<dbReference type="Proteomes" id="UP000019030">
    <property type="component" value="Chromosome"/>
</dbReference>
<organism evidence="2 3">
    <name type="scientific">Chania multitudinisentens RB-25</name>
    <dbReference type="NCBI Taxonomy" id="1441930"/>
    <lineage>
        <taxon>Bacteria</taxon>
        <taxon>Pseudomonadati</taxon>
        <taxon>Pseudomonadota</taxon>
        <taxon>Gammaproteobacteria</taxon>
        <taxon>Enterobacterales</taxon>
        <taxon>Yersiniaceae</taxon>
        <taxon>Chania</taxon>
    </lineage>
</organism>
<dbReference type="OrthoDB" id="6463131at2"/>
<dbReference type="KEGG" id="sfo:Z042_10915"/>
<dbReference type="EMBL" id="CP007044">
    <property type="protein sequence ID" value="AHG20082.1"/>
    <property type="molecule type" value="Genomic_DNA"/>
</dbReference>
<keyword evidence="3" id="KW-1185">Reference proteome</keyword>
<evidence type="ECO:0000256" key="1">
    <source>
        <dbReference type="SAM" id="Phobius"/>
    </source>
</evidence>
<dbReference type="RefSeq" id="WP_024910637.1">
    <property type="nucleotide sequence ID" value="NZ_CP007044.2"/>
</dbReference>
<name>W0LCS9_9GAMM</name>
<keyword evidence="1" id="KW-0812">Transmembrane</keyword>
<dbReference type="STRING" id="1441930.Z042_10915"/>
<dbReference type="AlphaFoldDB" id="W0LCS9"/>
<reference evidence="2 3" key="1">
    <citation type="submission" date="2014-01" db="EMBL/GenBank/DDBJ databases">
        <title>Isolation of Serratia multitudinisentens RB-25 from Ex-Landfill site.</title>
        <authorList>
            <person name="Robson E.H.J."/>
        </authorList>
    </citation>
    <scope>NUCLEOTIDE SEQUENCE [LARGE SCALE GENOMIC DNA]</scope>
    <source>
        <strain evidence="2 3">RB-25</strain>
    </source>
</reference>
<evidence type="ECO:0000313" key="2">
    <source>
        <dbReference type="EMBL" id="AHG20082.1"/>
    </source>
</evidence>